<dbReference type="GO" id="GO:0004553">
    <property type="term" value="F:hydrolase activity, hydrolyzing O-glycosyl compounds"/>
    <property type="evidence" value="ECO:0007669"/>
    <property type="project" value="InterPro"/>
</dbReference>
<dbReference type="InterPro" id="IPR036116">
    <property type="entry name" value="FN3_sf"/>
</dbReference>
<evidence type="ECO:0000256" key="3">
    <source>
        <dbReference type="ARBA" id="ARBA00023295"/>
    </source>
</evidence>
<evidence type="ECO:0000259" key="5">
    <source>
        <dbReference type="PROSITE" id="PS50022"/>
    </source>
</evidence>
<accession>A0A1K1MJ23</accession>
<dbReference type="InterPro" id="IPR002105">
    <property type="entry name" value="Dockerin_1_rpt"/>
</dbReference>
<proteinExistence type="inferred from homology"/>
<dbReference type="InterPro" id="IPR036439">
    <property type="entry name" value="Dockerin_dom_sf"/>
</dbReference>
<dbReference type="Gene3D" id="1.10.1330.10">
    <property type="entry name" value="Dockerin domain"/>
    <property type="match status" value="1"/>
</dbReference>
<dbReference type="PANTHER" id="PTHR22925">
    <property type="entry name" value="GLYCOSYL HYDROLASE 43 FAMILY MEMBER"/>
    <property type="match status" value="1"/>
</dbReference>
<dbReference type="InterPro" id="IPR006710">
    <property type="entry name" value="Glyco_hydro_43"/>
</dbReference>
<dbReference type="SUPFAM" id="SSF75005">
    <property type="entry name" value="Arabinanase/levansucrase/invertase"/>
    <property type="match status" value="1"/>
</dbReference>
<dbReference type="Gene3D" id="2.115.10.20">
    <property type="entry name" value="Glycosyl hydrolase domain, family 43"/>
    <property type="match status" value="1"/>
</dbReference>
<dbReference type="Pfam" id="PF00754">
    <property type="entry name" value="F5_F8_type_C"/>
    <property type="match status" value="1"/>
</dbReference>
<dbReference type="SUPFAM" id="SSF63446">
    <property type="entry name" value="Type I dockerin domain"/>
    <property type="match status" value="1"/>
</dbReference>
<feature type="domain" description="F5/8 type C" evidence="5">
    <location>
        <begin position="431"/>
        <end position="589"/>
    </location>
</feature>
<evidence type="ECO:0000313" key="7">
    <source>
        <dbReference type="EMBL" id="SFW23128.1"/>
    </source>
</evidence>
<dbReference type="InterPro" id="IPR023296">
    <property type="entry name" value="Glyco_hydro_beta-prop_sf"/>
</dbReference>
<name>A0A1K1MJ23_RUMFL</name>
<protein>
    <submittedName>
        <fullName evidence="7">Glycosyl hydrolases family 43</fullName>
    </submittedName>
</protein>
<dbReference type="SUPFAM" id="SSF49785">
    <property type="entry name" value="Galactose-binding domain-like"/>
    <property type="match status" value="1"/>
</dbReference>
<keyword evidence="4" id="KW-0732">Signal</keyword>
<evidence type="ECO:0000259" key="6">
    <source>
        <dbReference type="PROSITE" id="PS51766"/>
    </source>
</evidence>
<dbReference type="InterPro" id="IPR000421">
    <property type="entry name" value="FA58C"/>
</dbReference>
<feature type="domain" description="Dockerin" evidence="6">
    <location>
        <begin position="788"/>
        <end position="853"/>
    </location>
</feature>
<dbReference type="CDD" id="cd14256">
    <property type="entry name" value="Dockerin_I"/>
    <property type="match status" value="1"/>
</dbReference>
<dbReference type="Pfam" id="PF13385">
    <property type="entry name" value="Laminin_G_3"/>
    <property type="match status" value="1"/>
</dbReference>
<evidence type="ECO:0000256" key="1">
    <source>
        <dbReference type="ARBA" id="ARBA00009865"/>
    </source>
</evidence>
<evidence type="ECO:0000256" key="4">
    <source>
        <dbReference type="SAM" id="SignalP"/>
    </source>
</evidence>
<feature type="signal peptide" evidence="4">
    <location>
        <begin position="1"/>
        <end position="34"/>
    </location>
</feature>
<dbReference type="EMBL" id="FPIP01000002">
    <property type="protein sequence ID" value="SFW23128.1"/>
    <property type="molecule type" value="Genomic_DNA"/>
</dbReference>
<dbReference type="RefSeq" id="WP_072299613.1">
    <property type="nucleotide sequence ID" value="NZ_FPIP01000002.1"/>
</dbReference>
<dbReference type="Gene3D" id="2.60.120.260">
    <property type="entry name" value="Galactose-binding domain-like"/>
    <property type="match status" value="1"/>
</dbReference>
<dbReference type="PROSITE" id="PS50022">
    <property type="entry name" value="FA58C_3"/>
    <property type="match status" value="1"/>
</dbReference>
<dbReference type="InterPro" id="IPR013783">
    <property type="entry name" value="Ig-like_fold"/>
</dbReference>
<organism evidence="7 8">
    <name type="scientific">Ruminococcus flavefaciens</name>
    <dbReference type="NCBI Taxonomy" id="1265"/>
    <lineage>
        <taxon>Bacteria</taxon>
        <taxon>Bacillati</taxon>
        <taxon>Bacillota</taxon>
        <taxon>Clostridia</taxon>
        <taxon>Eubacteriales</taxon>
        <taxon>Oscillospiraceae</taxon>
        <taxon>Ruminococcus</taxon>
    </lineage>
</organism>
<dbReference type="Pfam" id="PF04616">
    <property type="entry name" value="Glyco_hydro_43"/>
    <property type="match status" value="1"/>
</dbReference>
<dbReference type="SUPFAM" id="SSF49265">
    <property type="entry name" value="Fibronectin type III"/>
    <property type="match status" value="1"/>
</dbReference>
<dbReference type="Pfam" id="PF00404">
    <property type="entry name" value="Dockerin_1"/>
    <property type="match status" value="1"/>
</dbReference>
<evidence type="ECO:0000256" key="2">
    <source>
        <dbReference type="ARBA" id="ARBA00022801"/>
    </source>
</evidence>
<dbReference type="CDD" id="cd18822">
    <property type="entry name" value="GH43_CtGH43-like"/>
    <property type="match status" value="1"/>
</dbReference>
<feature type="chain" id="PRO_5038662315" evidence="4">
    <location>
        <begin position="35"/>
        <end position="853"/>
    </location>
</feature>
<dbReference type="InterPro" id="IPR016134">
    <property type="entry name" value="Dockerin_dom"/>
</dbReference>
<gene>
    <name evidence="7" type="ORF">SAMN02910280_1256</name>
</gene>
<dbReference type="PANTHER" id="PTHR22925:SF3">
    <property type="entry name" value="GLYCOSYL HYDROLASE FAMILY PROTEIN 43"/>
    <property type="match status" value="1"/>
</dbReference>
<dbReference type="InterPro" id="IPR013320">
    <property type="entry name" value="ConA-like_dom_sf"/>
</dbReference>
<dbReference type="SUPFAM" id="SSF49899">
    <property type="entry name" value="Concanavalin A-like lectins/glucanases"/>
    <property type="match status" value="1"/>
</dbReference>
<keyword evidence="3" id="KW-0326">Glycosidase</keyword>
<dbReference type="InterPro" id="IPR018247">
    <property type="entry name" value="EF_Hand_1_Ca_BS"/>
</dbReference>
<dbReference type="PROSITE" id="PS00018">
    <property type="entry name" value="EF_HAND_1"/>
    <property type="match status" value="1"/>
</dbReference>
<dbReference type="InterPro" id="IPR008979">
    <property type="entry name" value="Galactose-bd-like_sf"/>
</dbReference>
<dbReference type="Gene3D" id="2.60.40.10">
    <property type="entry name" value="Immunoglobulins"/>
    <property type="match status" value="1"/>
</dbReference>
<dbReference type="PROSITE" id="PS51766">
    <property type="entry name" value="DOCKERIN"/>
    <property type="match status" value="1"/>
</dbReference>
<dbReference type="Proteomes" id="UP000183461">
    <property type="component" value="Unassembled WGS sequence"/>
</dbReference>
<dbReference type="GO" id="GO:0000272">
    <property type="term" value="P:polysaccharide catabolic process"/>
    <property type="evidence" value="ECO:0007669"/>
    <property type="project" value="InterPro"/>
</dbReference>
<dbReference type="AlphaFoldDB" id="A0A1K1MJ23"/>
<evidence type="ECO:0000313" key="8">
    <source>
        <dbReference type="Proteomes" id="UP000183461"/>
    </source>
</evidence>
<reference evidence="7 8" key="1">
    <citation type="submission" date="2016-11" db="EMBL/GenBank/DDBJ databases">
        <authorList>
            <person name="Jaros S."/>
            <person name="Januszkiewicz K."/>
            <person name="Wedrychowicz H."/>
        </authorList>
    </citation>
    <scope>NUCLEOTIDE SEQUENCE [LARGE SCALE GENOMIC DNA]</scope>
    <source>
        <strain evidence="7 8">YL228</strain>
    </source>
</reference>
<keyword evidence="2 7" id="KW-0378">Hydrolase</keyword>
<comment type="similarity">
    <text evidence="1">Belongs to the glycosyl hydrolase 43 family.</text>
</comment>
<sequence length="853" mass="94168">MEKTVSIMSFLKRSAAVVCSAAMLLTIGSFKVNMDNCAEAASVTVSDDIGLVGNLFCIADGKNADHAVLQWATTLSADSYTLYRSTLPDSGFEPVYQGNGNSYEDDDMASGTTYYYQLKVTSKGKELYSSVKSLTPCTLPAGLSTYDNQKGSNLVYETSGYKVGNTYYNYSLKKHSGKDDIYLAETTSSDGRHFGNEKNVADSTQNSALASCKIESVHIDYIPEKNKVVVWAHWEKPSGYSDGKALVITGTPGGQFTVHHVYNPLGIQVRDMAIFFDDDGAGYLIAAANKEGQGANATMYIFRMNDDYSDVTEVVTTLFEDQYREFPNLVKKDGYYFLFTSQAAGWYPSSGAYSVTKDIAGKWSELRSIGNTSTFSSQSGWIVNMQDKNYIMHAYRWLRASSTSGTTLCPLYFDKGFAFYDYCPYFKYNTSTGDLFPVQQGQLLSQDRPVSSSLAAKSGNAPAKAVDGSYQSCFAAIGDYKKWPFYLQVDLEKVCDLANVQTSWYICKGSEGYYTYTVEGSLDGVNWTKLLDHTDKSSETVSKTYGFNSDMLSGKARYVRLNVQNATLQNNPNNNWYTPTVYEFKVFGTPVSSADKPKPYVDIDFEDGTGNLSLNGGASVKQDGEKGKVLYLDGSDDTYGEFPQGMLDGLRDYTVSMDIKSESEGNFFTFAAGKNDEKYVFFRVAKELFRFAATTDSWRDETKLVCDLDGTQWHNYTLVVNGADTKLYIDGRETLHTTETHGQVADMGSGTSCYIGKSYYSDDSCFKGSIDNIRIYKAALTKGEIVGKADVNGDVNGDGQLSVADLAALQKFVLGIGELADWQKGDLCQDGRIDSFDLCLMRRLLISGAEQQR</sequence>
<dbReference type="Gene3D" id="2.60.120.200">
    <property type="match status" value="1"/>
</dbReference>